<organism evidence="3 4">
    <name type="scientific">Persephonella atlantica</name>
    <dbReference type="NCBI Taxonomy" id="2699429"/>
    <lineage>
        <taxon>Bacteria</taxon>
        <taxon>Pseudomonadati</taxon>
        <taxon>Aquificota</taxon>
        <taxon>Aquificia</taxon>
        <taxon>Aquificales</taxon>
        <taxon>Hydrogenothermaceae</taxon>
        <taxon>Persephonella</taxon>
    </lineage>
</organism>
<evidence type="ECO:0000313" key="3">
    <source>
        <dbReference type="EMBL" id="MBK3332959.1"/>
    </source>
</evidence>
<evidence type="ECO:0000256" key="2">
    <source>
        <dbReference type="SAM" id="SignalP"/>
    </source>
</evidence>
<feature type="transmembrane region" description="Helical" evidence="1">
    <location>
        <begin position="110"/>
        <end position="131"/>
    </location>
</feature>
<keyword evidence="4" id="KW-1185">Reference proteome</keyword>
<keyword evidence="1" id="KW-0812">Transmembrane</keyword>
<evidence type="ECO:0000256" key="1">
    <source>
        <dbReference type="SAM" id="Phobius"/>
    </source>
</evidence>
<dbReference type="RefSeq" id="WP_200674359.1">
    <property type="nucleotide sequence ID" value="NZ_JAACYA010000002.1"/>
</dbReference>
<protein>
    <submittedName>
        <fullName evidence="3">DUF4198 domain-containing protein</fullName>
    </submittedName>
</protein>
<evidence type="ECO:0000313" key="4">
    <source>
        <dbReference type="Proteomes" id="UP000772812"/>
    </source>
</evidence>
<reference evidence="3 4" key="1">
    <citation type="journal article" date="2021" name="Syst. Appl. Microbiol.">
        <title>Persephonella atlantica sp. nov.: How to adapt to physico-chemical gradients in high temperature hydrothermal habitats.</title>
        <authorList>
            <person name="Francois D.X."/>
            <person name="Godfroy A."/>
            <person name="Mathien C."/>
            <person name="Aube J."/>
            <person name="Cathalot C."/>
            <person name="Lesongeur F."/>
            <person name="L'Haridon S."/>
            <person name="Philippon X."/>
            <person name="Roussel E.G."/>
        </authorList>
    </citation>
    <scope>NUCLEOTIDE SEQUENCE [LARGE SCALE GENOMIC DNA]</scope>
    <source>
        <strain evidence="3 4">MO1340</strain>
    </source>
</reference>
<proteinExistence type="predicted"/>
<feature type="chain" id="PRO_5047131835" evidence="2">
    <location>
        <begin position="18"/>
        <end position="135"/>
    </location>
</feature>
<keyword evidence="1" id="KW-0472">Membrane</keyword>
<keyword evidence="1" id="KW-1133">Transmembrane helix</keyword>
<name>A0ABS1GJ59_9AQUI</name>
<accession>A0ABS1GJ59</accession>
<sequence>MWFVVFLLIFSSSIAHEVITQVKKETAVVIEARYPDGMPFSYESYEVYSPDNSKIPFAKGRTDRNGRIIFLPDKKGVWIVKAFSSDGHGFVKRIDIKDLENKRENSSNRFARIVAGAVITGGLFFLIGILLRRKR</sequence>
<feature type="signal peptide" evidence="2">
    <location>
        <begin position="1"/>
        <end position="17"/>
    </location>
</feature>
<dbReference type="Proteomes" id="UP000772812">
    <property type="component" value="Unassembled WGS sequence"/>
</dbReference>
<comment type="caution">
    <text evidence="3">The sequence shown here is derived from an EMBL/GenBank/DDBJ whole genome shotgun (WGS) entry which is preliminary data.</text>
</comment>
<gene>
    <name evidence="3" type="ORF">GWK41_07745</name>
</gene>
<dbReference type="EMBL" id="JAACYA010000002">
    <property type="protein sequence ID" value="MBK3332959.1"/>
    <property type="molecule type" value="Genomic_DNA"/>
</dbReference>
<keyword evidence="2" id="KW-0732">Signal</keyword>